<evidence type="ECO:0000256" key="4">
    <source>
        <dbReference type="ARBA" id="ARBA00023136"/>
    </source>
</evidence>
<dbReference type="EMBL" id="CP032819">
    <property type="protein sequence ID" value="AZS29743.1"/>
    <property type="molecule type" value="Genomic_DNA"/>
</dbReference>
<dbReference type="PROSITE" id="PS51257">
    <property type="entry name" value="PROKAR_LIPOPROTEIN"/>
    <property type="match status" value="1"/>
</dbReference>
<dbReference type="Pfam" id="PF14322">
    <property type="entry name" value="SusD-like_3"/>
    <property type="match status" value="1"/>
</dbReference>
<dbReference type="SUPFAM" id="SSF48452">
    <property type="entry name" value="TPR-like"/>
    <property type="match status" value="1"/>
</dbReference>
<keyword evidence="10" id="KW-1185">Reference proteome</keyword>
<gene>
    <name evidence="9" type="ORF">D8S85_09400</name>
</gene>
<evidence type="ECO:0000259" key="7">
    <source>
        <dbReference type="Pfam" id="PF07980"/>
    </source>
</evidence>
<evidence type="ECO:0000256" key="2">
    <source>
        <dbReference type="ARBA" id="ARBA00006275"/>
    </source>
</evidence>
<dbReference type="GO" id="GO:0009279">
    <property type="term" value="C:cell outer membrane"/>
    <property type="evidence" value="ECO:0007669"/>
    <property type="project" value="UniProtKB-SubCell"/>
</dbReference>
<dbReference type="InterPro" id="IPR012944">
    <property type="entry name" value="SusD_RagB_dom"/>
</dbReference>
<evidence type="ECO:0000256" key="3">
    <source>
        <dbReference type="ARBA" id="ARBA00022729"/>
    </source>
</evidence>
<dbReference type="InterPro" id="IPR011990">
    <property type="entry name" value="TPR-like_helical_dom_sf"/>
</dbReference>
<reference evidence="9 10" key="1">
    <citation type="submission" date="2018-10" db="EMBL/GenBank/DDBJ databases">
        <title>Butyricimonas faecalis sp. nov., isolated from human faeces and emended description of the genus Butyricimonas.</title>
        <authorList>
            <person name="Le Roy T."/>
            <person name="Van der Smissen P."/>
            <person name="Paquot A."/>
            <person name="Delzenne N."/>
            <person name="Muccioli G."/>
            <person name="Collet J.-F."/>
            <person name="Cani P.D."/>
        </authorList>
    </citation>
    <scope>NUCLEOTIDE SEQUENCE [LARGE SCALE GENOMIC DNA]</scope>
    <source>
        <strain evidence="9 10">H184</strain>
    </source>
</reference>
<organism evidence="9 10">
    <name type="scientific">Butyricimonas faecalis</name>
    <dbReference type="NCBI Taxonomy" id="2093856"/>
    <lineage>
        <taxon>Bacteria</taxon>
        <taxon>Pseudomonadati</taxon>
        <taxon>Bacteroidota</taxon>
        <taxon>Bacteroidia</taxon>
        <taxon>Bacteroidales</taxon>
        <taxon>Odoribacteraceae</taxon>
        <taxon>Butyricimonas</taxon>
    </lineage>
</organism>
<feature type="chain" id="PRO_5019427278" evidence="6">
    <location>
        <begin position="24"/>
        <end position="522"/>
    </location>
</feature>
<dbReference type="KEGG" id="buy:D8S85_09400"/>
<feature type="domain" description="SusD-like N-terminal" evidence="8">
    <location>
        <begin position="43"/>
        <end position="194"/>
    </location>
</feature>
<dbReference type="InterPro" id="IPR033985">
    <property type="entry name" value="SusD-like_N"/>
</dbReference>
<evidence type="ECO:0000313" key="10">
    <source>
        <dbReference type="Proteomes" id="UP000270673"/>
    </source>
</evidence>
<keyword evidence="4" id="KW-0472">Membrane</keyword>
<sequence>MCKIRYFVIALFGLYLLCGCEDALTVKPENSLTYENGLSTPKDFESFINGIDKALKTVTYMNEPNLQIKKGVYVDEYYDDSEMEWAQTLSYPSSELSYWNTWSWQMYYEPIASANVVLTYADAADLSSERRDLYKGQAWFYKALLYLEIIHQWGDCMLIRDQVELLPTAKTAWDEVADYAIDMATKAAEALPEFDKIRMANGNVATYKSIPCKGSANALLAHLCAWKAGGKYFAHHDAYDEMELWKKAEEACTQVITSGQYDLAANPEEVCTSVLLGGSRESIYETITRNFWNEDILAPVGPKHIVEEYAGWPVFPTSQPSFVAYNTCRIKASSMKEMYPQNDLRRESYFYKLDSMSHDTLLPVTGGYAYMYKYRKFYTERTDDGYIMLYGLDQNKIWWRLADIYLLRAECRARLGGSYVEGAIDDLNKIRKRAGAKLYDASEYGGDLRYAIFKEREKELLLEGQRYYDIIRNDYVRTELRGNFRTVTNQDLKDGALFLMIGSGAFNRNPLLRQNAYWHRRL</sequence>
<evidence type="ECO:0000256" key="6">
    <source>
        <dbReference type="SAM" id="SignalP"/>
    </source>
</evidence>
<proteinExistence type="inferred from homology"/>
<dbReference type="AlphaFoldDB" id="A0A3S9VT94"/>
<dbReference type="OrthoDB" id="617686at2"/>
<feature type="signal peptide" evidence="6">
    <location>
        <begin position="1"/>
        <end position="23"/>
    </location>
</feature>
<accession>A0A3S9VT94</accession>
<comment type="similarity">
    <text evidence="2">Belongs to the SusD family.</text>
</comment>
<protein>
    <submittedName>
        <fullName evidence="9">RagB/SusD family nutrient uptake outer membrane protein</fullName>
    </submittedName>
</protein>
<keyword evidence="5" id="KW-0998">Cell outer membrane</keyword>
<dbReference type="Pfam" id="PF07980">
    <property type="entry name" value="SusD_RagB"/>
    <property type="match status" value="1"/>
</dbReference>
<evidence type="ECO:0000256" key="5">
    <source>
        <dbReference type="ARBA" id="ARBA00023237"/>
    </source>
</evidence>
<feature type="domain" description="RagB/SusD" evidence="7">
    <location>
        <begin position="325"/>
        <end position="518"/>
    </location>
</feature>
<name>A0A3S9VT94_9BACT</name>
<keyword evidence="3 6" id="KW-0732">Signal</keyword>
<evidence type="ECO:0000259" key="8">
    <source>
        <dbReference type="Pfam" id="PF14322"/>
    </source>
</evidence>
<evidence type="ECO:0000256" key="1">
    <source>
        <dbReference type="ARBA" id="ARBA00004442"/>
    </source>
</evidence>
<dbReference type="Proteomes" id="UP000270673">
    <property type="component" value="Chromosome"/>
</dbReference>
<dbReference type="Gene3D" id="1.25.40.390">
    <property type="match status" value="1"/>
</dbReference>
<evidence type="ECO:0000313" key="9">
    <source>
        <dbReference type="EMBL" id="AZS29743.1"/>
    </source>
</evidence>
<comment type="subcellular location">
    <subcellularLocation>
        <location evidence="1">Cell outer membrane</location>
    </subcellularLocation>
</comment>